<evidence type="ECO:0000256" key="8">
    <source>
        <dbReference type="SAM" id="MobiDB-lite"/>
    </source>
</evidence>
<dbReference type="GO" id="GO:0051536">
    <property type="term" value="F:iron-sulfur cluster binding"/>
    <property type="evidence" value="ECO:0007669"/>
    <property type="project" value="UniProtKB-KW"/>
</dbReference>
<keyword evidence="7" id="KW-0963">Cytoplasm</keyword>
<dbReference type="SFLD" id="SFLDG01121">
    <property type="entry name" value="Diphthamide_biosynthesis"/>
    <property type="match status" value="1"/>
</dbReference>
<comment type="cofactor">
    <cofactor evidence="1">
        <name>[4Fe-4S] cluster</name>
        <dbReference type="ChEBI" id="CHEBI:49883"/>
    </cofactor>
</comment>
<dbReference type="PANTHER" id="PTHR10762:SF2">
    <property type="entry name" value="2-(3-AMINO-3-CARBOXYPROPYL)HISTIDINE SYNTHASE SUBUNIT 2"/>
    <property type="match status" value="1"/>
</dbReference>
<evidence type="ECO:0000256" key="6">
    <source>
        <dbReference type="ARBA" id="ARBA00023014"/>
    </source>
</evidence>
<keyword evidence="5 7" id="KW-0408">Iron</keyword>
<dbReference type="EMBL" id="ML014153">
    <property type="protein sequence ID" value="RKP02073.1"/>
    <property type="molecule type" value="Genomic_DNA"/>
</dbReference>
<dbReference type="FunFam" id="3.40.50.11860:FF:000001">
    <property type="entry name" value="2-(3-amino-3-carboxypropyl)histidine synthase subunit 2"/>
    <property type="match status" value="1"/>
</dbReference>
<dbReference type="PANTHER" id="PTHR10762">
    <property type="entry name" value="DIPHTHAMIDE BIOSYNTHESIS PROTEIN"/>
    <property type="match status" value="1"/>
</dbReference>
<evidence type="ECO:0000256" key="1">
    <source>
        <dbReference type="ARBA" id="ARBA00001966"/>
    </source>
</evidence>
<dbReference type="GO" id="GO:0090560">
    <property type="term" value="F:2-(3-amino-3-carboxypropyl)histidine synthase activity"/>
    <property type="evidence" value="ECO:0007669"/>
    <property type="project" value="InterPro"/>
</dbReference>
<dbReference type="InterPro" id="IPR010014">
    <property type="entry name" value="DHP2"/>
</dbReference>
<feature type="compositionally biased region" description="Low complexity" evidence="8">
    <location>
        <begin position="499"/>
        <end position="520"/>
    </location>
</feature>
<dbReference type="Gene3D" id="3.40.50.11840">
    <property type="entry name" value="Diphthamide synthesis DPH1/DPH2 domain 1"/>
    <property type="match status" value="1"/>
</dbReference>
<accession>A0A4P9X9P4</accession>
<feature type="region of interest" description="Disordered" evidence="8">
    <location>
        <begin position="491"/>
        <end position="520"/>
    </location>
</feature>
<reference evidence="10" key="1">
    <citation type="journal article" date="2018" name="Nat. Microbiol.">
        <title>Leveraging single-cell genomics to expand the fungal tree of life.</title>
        <authorList>
            <person name="Ahrendt S.R."/>
            <person name="Quandt C.A."/>
            <person name="Ciobanu D."/>
            <person name="Clum A."/>
            <person name="Salamov A."/>
            <person name="Andreopoulos B."/>
            <person name="Cheng J.F."/>
            <person name="Woyke T."/>
            <person name="Pelin A."/>
            <person name="Henrissat B."/>
            <person name="Reynolds N.K."/>
            <person name="Benny G.L."/>
            <person name="Smith M.E."/>
            <person name="James T.Y."/>
            <person name="Grigoriev I.V."/>
        </authorList>
    </citation>
    <scope>NUCLEOTIDE SEQUENCE [LARGE SCALE GENOMIC DNA]</scope>
    <source>
        <strain evidence="10">ATCC 52028</strain>
    </source>
</reference>
<evidence type="ECO:0000256" key="5">
    <source>
        <dbReference type="ARBA" id="ARBA00023004"/>
    </source>
</evidence>
<evidence type="ECO:0000256" key="3">
    <source>
        <dbReference type="ARBA" id="ARBA00006179"/>
    </source>
</evidence>
<keyword evidence="4 7" id="KW-0479">Metal-binding</keyword>
<dbReference type="AlphaFoldDB" id="A0A4P9X9P4"/>
<sequence>MLSNDGSEVIARSIEATTADATPLERLSETYRIREICDVIGQHGFQRVALQFPDESLADAQHVAFELSKATDAFVCVLADTTFGSCCVDTIAAAHANADLVVHFGHSCLSKTTKIATYFVFVDHRDLDLDHLAGELTRLAADEAKQNRRLVVRTDVHYHWATADLEARLSETCPNITFAHIDRWVPAATSLSSSAPRTLLRCPDIDASTTLVYIGPDSLTLTNLSMLHSDKQLMQYVPAQRDQGLHAVTLQSSRLLNRRYFLLQKCKEADVVGLLVGTLSVDHYLSTLRHLKRLLALAGKKFYTLSMGKPNPAKLGNFLEIDVFCLIACEENVLLDSREFLKPIVTPFEMEMAIANRGWGQVPYETGLKSVIVSDAPEGDDNDGNASDASGASSVDDLGQKPHFNALRGTLRHAQRYVSEGVLASNPDIARHVSEEASRALTARDASGWAVQSVTDNSAAAQYLQSRSYQGLDVQEGATPVVGIREGRSGIARGYTHEPGTPADAPSTPTGGPPAALEGS</sequence>
<comment type="subcellular location">
    <subcellularLocation>
        <location evidence="7">Cytoplasm</location>
    </subcellularLocation>
</comment>
<evidence type="ECO:0000313" key="9">
    <source>
        <dbReference type="EMBL" id="RKP02073.1"/>
    </source>
</evidence>
<proteinExistence type="inferred from homology"/>
<protein>
    <recommendedName>
        <fullName evidence="7">2-(3-amino-3-carboxypropyl)histidine synthase subunit 2</fullName>
    </recommendedName>
</protein>
<dbReference type="UniPathway" id="UPA00559"/>
<dbReference type="GO" id="GO:0017183">
    <property type="term" value="P:protein histidyl modification to diphthamide"/>
    <property type="evidence" value="ECO:0007669"/>
    <property type="project" value="UniProtKB-UniPathway"/>
</dbReference>
<gene>
    <name evidence="9" type="ORF">CXG81DRAFT_11250</name>
</gene>
<evidence type="ECO:0000256" key="4">
    <source>
        <dbReference type="ARBA" id="ARBA00022723"/>
    </source>
</evidence>
<dbReference type="OrthoDB" id="449241at2759"/>
<dbReference type="NCBIfam" id="TIGR00272">
    <property type="entry name" value="DPH2"/>
    <property type="match status" value="1"/>
</dbReference>
<feature type="region of interest" description="Disordered" evidence="8">
    <location>
        <begin position="374"/>
        <end position="399"/>
    </location>
</feature>
<evidence type="ECO:0000313" key="10">
    <source>
        <dbReference type="Proteomes" id="UP000274922"/>
    </source>
</evidence>
<comment type="similarity">
    <text evidence="3 7">Belongs to the DPH1/DPH2 family. DPH2 subfamily.</text>
</comment>
<dbReference type="InterPro" id="IPR016435">
    <property type="entry name" value="DPH1/DPH2"/>
</dbReference>
<feature type="compositionally biased region" description="Low complexity" evidence="8">
    <location>
        <begin position="384"/>
        <end position="397"/>
    </location>
</feature>
<dbReference type="GO" id="GO:0005737">
    <property type="term" value="C:cytoplasm"/>
    <property type="evidence" value="ECO:0007669"/>
    <property type="project" value="UniProtKB-SubCell"/>
</dbReference>
<dbReference type="SFLD" id="SFLDS00032">
    <property type="entry name" value="Radical_SAM_3-amino-3-carboxyp"/>
    <property type="match status" value="1"/>
</dbReference>
<dbReference type="InterPro" id="IPR042263">
    <property type="entry name" value="DPH1/DPH2_1"/>
</dbReference>
<name>A0A4P9X9P4_9FUNG</name>
<keyword evidence="6 7" id="KW-0411">Iron-sulfur</keyword>
<comment type="function">
    <text evidence="7">Required for the first step of diphthamide biosynthesis, a post-translational modification of histidine which occurs in elongation factor 2. DPH1 and DPH2 transfer a 3-amino-3-carboxypropyl (ACP) group from S-adenosyl-L-methionine (SAM) to a histidine residue, the reaction is assisted by a reduction system comprising DPH3 and a NADH-dependent reductase. Facilitates the reduction of the catalytic iron-sulfur cluster found in the DPH1 subunit.</text>
</comment>
<evidence type="ECO:0000256" key="7">
    <source>
        <dbReference type="RuleBase" id="RU364133"/>
    </source>
</evidence>
<dbReference type="InterPro" id="IPR042265">
    <property type="entry name" value="DPH1/DPH2_3"/>
</dbReference>
<dbReference type="Pfam" id="PF01866">
    <property type="entry name" value="Diphthamide_syn"/>
    <property type="match status" value="1"/>
</dbReference>
<dbReference type="NCBIfam" id="TIGR00322">
    <property type="entry name" value="diphth2_R"/>
    <property type="match status" value="1"/>
</dbReference>
<dbReference type="STRING" id="1555241.A0A4P9X9P4"/>
<organism evidence="9 10">
    <name type="scientific">Caulochytrium protostelioides</name>
    <dbReference type="NCBI Taxonomy" id="1555241"/>
    <lineage>
        <taxon>Eukaryota</taxon>
        <taxon>Fungi</taxon>
        <taxon>Fungi incertae sedis</taxon>
        <taxon>Chytridiomycota</taxon>
        <taxon>Chytridiomycota incertae sedis</taxon>
        <taxon>Chytridiomycetes</taxon>
        <taxon>Caulochytriales</taxon>
        <taxon>Caulochytriaceae</taxon>
        <taxon>Caulochytrium</taxon>
    </lineage>
</organism>
<comment type="pathway">
    <text evidence="2 7">Protein modification; peptidyl-diphthamide biosynthesis.</text>
</comment>
<evidence type="ECO:0000256" key="2">
    <source>
        <dbReference type="ARBA" id="ARBA00005156"/>
    </source>
</evidence>
<dbReference type="Proteomes" id="UP000274922">
    <property type="component" value="Unassembled WGS sequence"/>
</dbReference>
<keyword evidence="10" id="KW-1185">Reference proteome</keyword>
<dbReference type="Gene3D" id="3.40.50.11860">
    <property type="entry name" value="Diphthamide synthesis DPH1/DPH2 domain 3"/>
    <property type="match status" value="1"/>
</dbReference>
<dbReference type="GO" id="GO:0046872">
    <property type="term" value="F:metal ion binding"/>
    <property type="evidence" value="ECO:0007669"/>
    <property type="project" value="UniProtKB-KW"/>
</dbReference>